<proteinExistence type="predicted"/>
<evidence type="ECO:0000313" key="3">
    <source>
        <dbReference type="Proteomes" id="UP000216052"/>
    </source>
</evidence>
<dbReference type="SUPFAM" id="SSF56935">
    <property type="entry name" value="Porins"/>
    <property type="match status" value="1"/>
</dbReference>
<gene>
    <name evidence="2" type="ORF">SPACI_053430</name>
</gene>
<sequence>MNKKIFVKAMIGTYLMTTTGLASAAPIGDTVSISGDYQVEGRVIHDRINTNDPTQPKYNSSFFHQTVRVNITAKIDDDTTFFTRFSNDKNTGSNARSYEDGTSEFDWYGVKGKFNNWKYSLGRQAVTLGKGAIINTGYSANGIQLMFDGAILSRPIGTANIQVIGGKTTGPATNYNYPSKEWYGFDVTNQFSDTIQGGVAFANCTTDQRRYYALNANVKLSPRFNLSGEFVRSSADTLNQGYFVAGTYALNQDTNFTVQYNHVERNSADTIVSGISAWGYPFYGNGLISGDSYSGLTYAYGKALNKNLSFHAVYLDLKSKGFSGRDREFATGLTWSF</sequence>
<evidence type="ECO:0000256" key="1">
    <source>
        <dbReference type="SAM" id="SignalP"/>
    </source>
</evidence>
<keyword evidence="3" id="KW-1185">Reference proteome</keyword>
<feature type="chain" id="PRO_5046567804" description="Porin domain-containing protein" evidence="1">
    <location>
        <begin position="25"/>
        <end position="337"/>
    </location>
</feature>
<dbReference type="Proteomes" id="UP000216052">
    <property type="component" value="Chromosome"/>
</dbReference>
<name>A0ABZ3JAV4_SPOA4</name>
<reference evidence="2" key="1">
    <citation type="submission" date="2024-05" db="EMBL/GenBank/DDBJ databases">
        <title>Isolation and characterization of Sporomusa carbonis sp. nov., a carboxydotrophic hydrogenogen in the genus of Sporomusa isolated from a charcoal burning pile.</title>
        <authorList>
            <person name="Boeer T."/>
            <person name="Rosenbaum F."/>
            <person name="Eysell L."/>
            <person name="Mueller V."/>
            <person name="Daniel R."/>
            <person name="Poehlein A."/>
        </authorList>
    </citation>
    <scope>NUCLEOTIDE SEQUENCE [LARGE SCALE GENOMIC DNA]</scope>
    <source>
        <strain evidence="2">DSM 3132</strain>
    </source>
</reference>
<feature type="signal peptide" evidence="1">
    <location>
        <begin position="1"/>
        <end position="24"/>
    </location>
</feature>
<accession>A0ABZ3JAV4</accession>
<evidence type="ECO:0008006" key="4">
    <source>
        <dbReference type="Google" id="ProtNLM"/>
    </source>
</evidence>
<dbReference type="RefSeq" id="WP_093792335.1">
    <property type="nucleotide sequence ID" value="NZ_CP155571.1"/>
</dbReference>
<organism evidence="2 3">
    <name type="scientific">Sporomusa acidovorans (strain ATCC 49682 / DSM 3132 / Mol)</name>
    <dbReference type="NCBI Taxonomy" id="1123286"/>
    <lineage>
        <taxon>Bacteria</taxon>
        <taxon>Bacillati</taxon>
        <taxon>Bacillota</taxon>
        <taxon>Negativicutes</taxon>
        <taxon>Selenomonadales</taxon>
        <taxon>Sporomusaceae</taxon>
        <taxon>Sporomusa</taxon>
    </lineage>
</organism>
<evidence type="ECO:0000313" key="2">
    <source>
        <dbReference type="EMBL" id="XFO75228.1"/>
    </source>
</evidence>
<protein>
    <recommendedName>
        <fullName evidence="4">Porin domain-containing protein</fullName>
    </recommendedName>
</protein>
<keyword evidence="1" id="KW-0732">Signal</keyword>
<dbReference type="EMBL" id="CP155571">
    <property type="protein sequence ID" value="XFO75228.1"/>
    <property type="molecule type" value="Genomic_DNA"/>
</dbReference>